<keyword evidence="1" id="KW-0175">Coiled coil</keyword>
<feature type="region of interest" description="Disordered" evidence="2">
    <location>
        <begin position="205"/>
        <end position="239"/>
    </location>
</feature>
<feature type="compositionally biased region" description="Low complexity" evidence="2">
    <location>
        <begin position="209"/>
        <end position="219"/>
    </location>
</feature>
<dbReference type="AlphaFoldDB" id="A0A136J4T0"/>
<feature type="compositionally biased region" description="Pro residues" evidence="2">
    <location>
        <begin position="287"/>
        <end position="296"/>
    </location>
</feature>
<dbReference type="STRING" id="196109.A0A136J4T0"/>
<gene>
    <name evidence="3" type="ORF">Micbo1qcDRAFT_60352</name>
</gene>
<dbReference type="InParanoid" id="A0A136J4T0"/>
<evidence type="ECO:0000256" key="1">
    <source>
        <dbReference type="SAM" id="Coils"/>
    </source>
</evidence>
<feature type="compositionally biased region" description="Polar residues" evidence="2">
    <location>
        <begin position="95"/>
        <end position="110"/>
    </location>
</feature>
<feature type="coiled-coil region" evidence="1">
    <location>
        <begin position="241"/>
        <end position="268"/>
    </location>
</feature>
<feature type="region of interest" description="Disordered" evidence="2">
    <location>
        <begin position="157"/>
        <end position="187"/>
    </location>
</feature>
<evidence type="ECO:0000256" key="2">
    <source>
        <dbReference type="SAM" id="MobiDB-lite"/>
    </source>
</evidence>
<organism evidence="3 4">
    <name type="scientific">Microdochium bolleyi</name>
    <dbReference type="NCBI Taxonomy" id="196109"/>
    <lineage>
        <taxon>Eukaryota</taxon>
        <taxon>Fungi</taxon>
        <taxon>Dikarya</taxon>
        <taxon>Ascomycota</taxon>
        <taxon>Pezizomycotina</taxon>
        <taxon>Sordariomycetes</taxon>
        <taxon>Xylariomycetidae</taxon>
        <taxon>Xylariales</taxon>
        <taxon>Microdochiaceae</taxon>
        <taxon>Microdochium</taxon>
    </lineage>
</organism>
<sequence length="488" mass="53457">MKAFGSIVAGTYSSLCASLSHCLPSSGRHEHKTAASDPEKAFNIIDQQPARTTPPAVGYAAAGRSKGAPRKERAPRHRKRSSLSSFSTRRRLLSNASSTTLRRPQISAPTNFQHVQSGSFQFPEFAVAKRTKRRSFRPLELSIYLKDNRLSPILPLFDGPSPPRTPPHKMIPSADSGDSPQSLARSRSYSTLSFHVPRNAISTGSVFESPRSQHSQQSAPSPPTVMRKRAYTSPDPPPGIMEDLVERVAQAMLERDDLQHQINDVIERQSLYSVSRPASPQDMEPMPEVPALPPNAPSFSERVNGDRTPTTPVQPPPPTPLRAHPISSQRLEKRLPPPPLPLRLRPPLRKKKSFSRISHWLAFQGADSKEQQLSLDSVTNFPKPTTDNDGFYEVAPPPVMSSRRSSFDSVSSASDWSVEEEQTVPTCWSPASDTTIKAIVDPPTGLGPAPGRGAQRSFQGRAFVFPNVPTQQLRQPAAASPRLVGVAV</sequence>
<feature type="region of interest" description="Disordered" evidence="2">
    <location>
        <begin position="46"/>
        <end position="110"/>
    </location>
</feature>
<keyword evidence="4" id="KW-1185">Reference proteome</keyword>
<dbReference type="Proteomes" id="UP000070501">
    <property type="component" value="Unassembled WGS sequence"/>
</dbReference>
<feature type="compositionally biased region" description="Polar residues" evidence="2">
    <location>
        <begin position="176"/>
        <end position="187"/>
    </location>
</feature>
<protein>
    <submittedName>
        <fullName evidence="3">Uncharacterized protein</fullName>
    </submittedName>
</protein>
<feature type="region of interest" description="Disordered" evidence="2">
    <location>
        <begin position="274"/>
        <end position="346"/>
    </location>
</feature>
<evidence type="ECO:0000313" key="3">
    <source>
        <dbReference type="EMBL" id="KXJ92218.1"/>
    </source>
</evidence>
<accession>A0A136J4T0</accession>
<dbReference type="EMBL" id="KQ964249">
    <property type="protein sequence ID" value="KXJ92218.1"/>
    <property type="molecule type" value="Genomic_DNA"/>
</dbReference>
<evidence type="ECO:0000313" key="4">
    <source>
        <dbReference type="Proteomes" id="UP000070501"/>
    </source>
</evidence>
<dbReference type="OrthoDB" id="3595619at2759"/>
<proteinExistence type="predicted"/>
<reference evidence="4" key="1">
    <citation type="submission" date="2016-02" db="EMBL/GenBank/DDBJ databases">
        <title>Draft genome sequence of Microdochium bolleyi, a fungal endophyte of beachgrass.</title>
        <authorList>
            <consortium name="DOE Joint Genome Institute"/>
            <person name="David A.S."/>
            <person name="May G."/>
            <person name="Haridas S."/>
            <person name="Lim J."/>
            <person name="Wang M."/>
            <person name="Labutti K."/>
            <person name="Lipzen A."/>
            <person name="Barry K."/>
            <person name="Grigoriev I.V."/>
        </authorList>
    </citation>
    <scope>NUCLEOTIDE SEQUENCE [LARGE SCALE GENOMIC DNA]</scope>
    <source>
        <strain evidence="4">J235TASD1</strain>
    </source>
</reference>
<name>A0A136J4T0_9PEZI</name>